<gene>
    <name evidence="2" type="ORF">HJO_10159</name>
</gene>
<keyword evidence="3" id="KW-1185">Reference proteome</keyword>
<dbReference type="OrthoDB" id="9111327at2"/>
<reference evidence="2 3" key="1">
    <citation type="journal article" date="2014" name="Antonie Van Leeuwenhoek">
        <title>Hyphomonas beringensis sp. nov. and Hyphomonas chukchiensis sp. nov., isolated from surface seawater of the Bering Sea and Chukchi Sea.</title>
        <authorList>
            <person name="Li C."/>
            <person name="Lai Q."/>
            <person name="Li G."/>
            <person name="Dong C."/>
            <person name="Wang J."/>
            <person name="Liao Y."/>
            <person name="Shao Z."/>
        </authorList>
    </citation>
    <scope>NUCLEOTIDE SEQUENCE [LARGE SCALE GENOMIC DNA]</scope>
    <source>
        <strain evidence="2 3">MHS-2</strain>
    </source>
</reference>
<feature type="transmembrane region" description="Helical" evidence="1">
    <location>
        <begin position="346"/>
        <end position="365"/>
    </location>
</feature>
<name>A0A059FPD4_9PROT</name>
<keyword evidence="1" id="KW-1133">Transmembrane helix</keyword>
<dbReference type="Pfam" id="PF12412">
    <property type="entry name" value="DUF3667"/>
    <property type="match status" value="1"/>
</dbReference>
<dbReference type="PATRIC" id="fig|1280950.3.peg.2032"/>
<keyword evidence="1" id="KW-0472">Membrane</keyword>
<dbReference type="EMBL" id="ARYK01000004">
    <property type="protein sequence ID" value="KCZ92391.1"/>
    <property type="molecule type" value="Genomic_DNA"/>
</dbReference>
<feature type="transmembrane region" description="Helical" evidence="1">
    <location>
        <begin position="110"/>
        <end position="128"/>
    </location>
</feature>
<dbReference type="RefSeq" id="WP_035616614.1">
    <property type="nucleotide sequence ID" value="NZ_ARYK01000004.1"/>
</dbReference>
<dbReference type="AlphaFoldDB" id="A0A059FPD4"/>
<accession>A0A059FPD4</accession>
<dbReference type="STRING" id="1280950.HJO_10159"/>
<evidence type="ECO:0000256" key="1">
    <source>
        <dbReference type="SAM" id="Phobius"/>
    </source>
</evidence>
<keyword evidence="1" id="KW-0812">Transmembrane</keyword>
<protein>
    <recommendedName>
        <fullName evidence="4">DUF3667 domain-containing protein</fullName>
    </recommendedName>
</protein>
<organism evidence="2 3">
    <name type="scientific">Hyphomonas johnsonii MHS-2</name>
    <dbReference type="NCBI Taxonomy" id="1280950"/>
    <lineage>
        <taxon>Bacteria</taxon>
        <taxon>Pseudomonadati</taxon>
        <taxon>Pseudomonadota</taxon>
        <taxon>Alphaproteobacteria</taxon>
        <taxon>Hyphomonadales</taxon>
        <taxon>Hyphomonadaceae</taxon>
        <taxon>Hyphomonas</taxon>
    </lineage>
</organism>
<evidence type="ECO:0000313" key="2">
    <source>
        <dbReference type="EMBL" id="KCZ92391.1"/>
    </source>
</evidence>
<feature type="transmembrane region" description="Helical" evidence="1">
    <location>
        <begin position="292"/>
        <end position="317"/>
    </location>
</feature>
<sequence length="367" mass="40306">MSESFGDAVDSAIEHAAADAASGLAGGAHAADGTHCLNCGKPLEGTYCYDCGQSAQSLRRPFWALLGESMETLFSLDGRIARTLPDLLIHPGRMTRAYLDGKRARFIPPFRLYVLASLVFFIILPLMMGQRISLVPNGEQNFEDARAGIEQSFQDGDMTDAEYESAIQAVDRAEELWRGGIPGLVTPTPPAPEGADPAPLAPQDEWAGFMPKQTLETLRAAGEQGDEDAARLVEIMDEPGQLAEQTQRWIPRMMFVLLPVYACLLALVYIWRRQFLFFDHLIVSLHFHSAMFFAMALGALLAPVIGVGWVVLALLVYSNAYLYRLNRVVYGRGKFSSLVRTLTLDGIYFIILMTALLTAVILGALSL</sequence>
<feature type="transmembrane region" description="Helical" evidence="1">
    <location>
        <begin position="249"/>
        <end position="271"/>
    </location>
</feature>
<dbReference type="eggNOG" id="COG1566">
    <property type="taxonomic scope" value="Bacteria"/>
</dbReference>
<evidence type="ECO:0000313" key="3">
    <source>
        <dbReference type="Proteomes" id="UP000025171"/>
    </source>
</evidence>
<proteinExistence type="predicted"/>
<dbReference type="Proteomes" id="UP000025171">
    <property type="component" value="Unassembled WGS sequence"/>
</dbReference>
<comment type="caution">
    <text evidence="2">The sequence shown here is derived from an EMBL/GenBank/DDBJ whole genome shotgun (WGS) entry which is preliminary data.</text>
</comment>
<evidence type="ECO:0008006" key="4">
    <source>
        <dbReference type="Google" id="ProtNLM"/>
    </source>
</evidence>
<dbReference type="InterPro" id="IPR022134">
    <property type="entry name" value="DUF3667"/>
</dbReference>